<keyword evidence="10" id="KW-1185">Reference proteome</keyword>
<dbReference type="PROSITE" id="PS50862">
    <property type="entry name" value="AA_TRNA_LIGASE_II"/>
    <property type="match status" value="1"/>
</dbReference>
<dbReference type="SUPFAM" id="SSF50249">
    <property type="entry name" value="Nucleic acid-binding proteins"/>
    <property type="match status" value="1"/>
</dbReference>
<organism evidence="9 10">
    <name type="scientific">Lipomyces starkeyi NRRL Y-11557</name>
    <dbReference type="NCBI Taxonomy" id="675824"/>
    <lineage>
        <taxon>Eukaryota</taxon>
        <taxon>Fungi</taxon>
        <taxon>Dikarya</taxon>
        <taxon>Ascomycota</taxon>
        <taxon>Saccharomycotina</taxon>
        <taxon>Lipomycetes</taxon>
        <taxon>Lipomycetales</taxon>
        <taxon>Lipomycetaceae</taxon>
        <taxon>Lipomyces</taxon>
    </lineage>
</organism>
<dbReference type="InterPro" id="IPR006195">
    <property type="entry name" value="aa-tRNA-synth_II"/>
</dbReference>
<dbReference type="InterPro" id="IPR004364">
    <property type="entry name" value="Aa-tRNA-synt_II"/>
</dbReference>
<dbReference type="GO" id="GO:0005739">
    <property type="term" value="C:mitochondrion"/>
    <property type="evidence" value="ECO:0007669"/>
    <property type="project" value="EnsemblFungi"/>
</dbReference>
<evidence type="ECO:0000256" key="3">
    <source>
        <dbReference type="ARBA" id="ARBA00022598"/>
    </source>
</evidence>
<dbReference type="PANTHER" id="PTHR22594">
    <property type="entry name" value="ASPARTYL/LYSYL-TRNA SYNTHETASE"/>
    <property type="match status" value="1"/>
</dbReference>
<dbReference type="Gene3D" id="2.40.50.140">
    <property type="entry name" value="Nucleic acid-binding proteins"/>
    <property type="match status" value="1"/>
</dbReference>
<dbReference type="GO" id="GO:0003676">
    <property type="term" value="F:nucleic acid binding"/>
    <property type="evidence" value="ECO:0007669"/>
    <property type="project" value="InterPro"/>
</dbReference>
<protein>
    <recommendedName>
        <fullName evidence="2">asparagine--tRNA ligase</fullName>
        <ecNumber evidence="2">6.1.1.22</ecNumber>
    </recommendedName>
</protein>
<dbReference type="InterPro" id="IPR004365">
    <property type="entry name" value="NA-bd_OB_tRNA"/>
</dbReference>
<gene>
    <name evidence="9" type="ORF">LIPSTDRAFT_234091</name>
</gene>
<name>A0A1E3QBE0_LIPST</name>
<feature type="domain" description="Aminoacyl-transfer RNA synthetases class-II family profile" evidence="8">
    <location>
        <begin position="198"/>
        <end position="532"/>
    </location>
</feature>
<keyword evidence="3" id="KW-0436">Ligase</keyword>
<comment type="similarity">
    <text evidence="1">Belongs to the class-II aminoacyl-tRNA synthetase family.</text>
</comment>
<dbReference type="Pfam" id="PF00152">
    <property type="entry name" value="tRNA-synt_2"/>
    <property type="match status" value="1"/>
</dbReference>
<dbReference type="EMBL" id="KV454291">
    <property type="protein sequence ID" value="ODQ74940.1"/>
    <property type="molecule type" value="Genomic_DNA"/>
</dbReference>
<dbReference type="PANTHER" id="PTHR22594:SF34">
    <property type="entry name" value="ASPARAGINE--TRNA LIGASE, MITOCHONDRIAL-RELATED"/>
    <property type="match status" value="1"/>
</dbReference>
<dbReference type="AlphaFoldDB" id="A0A1E3QBE0"/>
<sequence length="540" mass="61562">MTLCAPPMGRPIVSRIRSPRFVLCRRQFPAVTLWAGPPFCKKRQSERHSSSKLPVALLELTPLPQTLKQKAAEVVHSDLPSGTAVTVNGWIRTIRKHKKYAFVNISDGSYDKVLQLVFTDPEQVNDLRVGISLEVNGTIQRRKDLTDPYEILVDNYDVIGGVPEEEPYPLQNKYLSQDYLRRELPTVRFRSLSNGVTMRFRSRAVSELSRYFEENEFIQTHPPLITSSDCEGAGEVFTVVSESSVTPFFGKKGYLTVSTQLHLEALMMGLSRVWTLAPAFRAEKSITSRHLSEFWMLEAEVAFVNRLEHIMSLVEGLLRTALRRLKESGELHSVLSVKTFLEKQKLQDGEGEDKDQEITHAQVLQRWDGMLQGSPWKRITYKHAVDVLQQAEREGKARFETSAEYGDNLKSEHEKWLASQYAHGPIFVTHYPSQLKPFYMLPTPGSNGETVECFDLLVPDLGELVGGSLREYDYKRLKATIERVGMDSSELEWYAELRKWGSVPHGGFGMGFERLISYLVGIYNIRDVIAFPRWVDHCVC</sequence>
<dbReference type="InterPro" id="IPR002312">
    <property type="entry name" value="Asp/Asn-tRNA-synth_IIb"/>
</dbReference>
<reference evidence="9 10" key="1">
    <citation type="journal article" date="2016" name="Proc. Natl. Acad. Sci. U.S.A.">
        <title>Comparative genomics of biotechnologically important yeasts.</title>
        <authorList>
            <person name="Riley R."/>
            <person name="Haridas S."/>
            <person name="Wolfe K.H."/>
            <person name="Lopes M.R."/>
            <person name="Hittinger C.T."/>
            <person name="Goeker M."/>
            <person name="Salamov A.A."/>
            <person name="Wisecaver J.H."/>
            <person name="Long T.M."/>
            <person name="Calvey C.H."/>
            <person name="Aerts A.L."/>
            <person name="Barry K.W."/>
            <person name="Choi C."/>
            <person name="Clum A."/>
            <person name="Coughlan A.Y."/>
            <person name="Deshpande S."/>
            <person name="Douglass A.P."/>
            <person name="Hanson S.J."/>
            <person name="Klenk H.-P."/>
            <person name="LaButti K.M."/>
            <person name="Lapidus A."/>
            <person name="Lindquist E.A."/>
            <person name="Lipzen A.M."/>
            <person name="Meier-Kolthoff J.P."/>
            <person name="Ohm R.A."/>
            <person name="Otillar R.P."/>
            <person name="Pangilinan J.L."/>
            <person name="Peng Y."/>
            <person name="Rokas A."/>
            <person name="Rosa C.A."/>
            <person name="Scheuner C."/>
            <person name="Sibirny A.A."/>
            <person name="Slot J.C."/>
            <person name="Stielow J.B."/>
            <person name="Sun H."/>
            <person name="Kurtzman C.P."/>
            <person name="Blackwell M."/>
            <person name="Grigoriev I.V."/>
            <person name="Jeffries T.W."/>
        </authorList>
    </citation>
    <scope>NUCLEOTIDE SEQUENCE [LARGE SCALE GENOMIC DNA]</scope>
    <source>
        <strain evidence="9 10">NRRL Y-11557</strain>
    </source>
</reference>
<dbReference type="EC" id="6.1.1.22" evidence="2"/>
<evidence type="ECO:0000313" key="10">
    <source>
        <dbReference type="Proteomes" id="UP000094385"/>
    </source>
</evidence>
<dbReference type="Pfam" id="PF01336">
    <property type="entry name" value="tRNA_anti-codon"/>
    <property type="match status" value="1"/>
</dbReference>
<keyword evidence="7" id="KW-0030">Aminoacyl-tRNA synthetase</keyword>
<dbReference type="SUPFAM" id="SSF55681">
    <property type="entry name" value="Class II aaRS and biotin synthetases"/>
    <property type="match status" value="1"/>
</dbReference>
<dbReference type="GO" id="GO:0005524">
    <property type="term" value="F:ATP binding"/>
    <property type="evidence" value="ECO:0007669"/>
    <property type="project" value="UniProtKB-KW"/>
</dbReference>
<keyword evidence="6" id="KW-0648">Protein biosynthesis</keyword>
<dbReference type="NCBIfam" id="NF003037">
    <property type="entry name" value="PRK03932.1"/>
    <property type="match status" value="1"/>
</dbReference>
<dbReference type="STRING" id="675824.A0A1E3QBE0"/>
<evidence type="ECO:0000256" key="4">
    <source>
        <dbReference type="ARBA" id="ARBA00022741"/>
    </source>
</evidence>
<evidence type="ECO:0000256" key="2">
    <source>
        <dbReference type="ARBA" id="ARBA00012816"/>
    </source>
</evidence>
<dbReference type="Proteomes" id="UP000094385">
    <property type="component" value="Unassembled WGS sequence"/>
</dbReference>
<dbReference type="CDD" id="cd04318">
    <property type="entry name" value="EcAsnRS_like_N"/>
    <property type="match status" value="1"/>
</dbReference>
<dbReference type="NCBIfam" id="TIGR00457">
    <property type="entry name" value="asnS"/>
    <property type="match status" value="1"/>
</dbReference>
<dbReference type="GO" id="GO:0004816">
    <property type="term" value="F:asparagine-tRNA ligase activity"/>
    <property type="evidence" value="ECO:0007669"/>
    <property type="project" value="UniProtKB-EC"/>
</dbReference>
<dbReference type="PRINTS" id="PR01042">
    <property type="entry name" value="TRNASYNTHASP"/>
</dbReference>
<dbReference type="OrthoDB" id="43906at2759"/>
<dbReference type="InterPro" id="IPR004522">
    <property type="entry name" value="Asn-tRNA-ligase"/>
</dbReference>
<dbReference type="InterPro" id="IPR012340">
    <property type="entry name" value="NA-bd_OB-fold"/>
</dbReference>
<evidence type="ECO:0000256" key="5">
    <source>
        <dbReference type="ARBA" id="ARBA00022840"/>
    </source>
</evidence>
<evidence type="ECO:0000259" key="8">
    <source>
        <dbReference type="PROSITE" id="PS50862"/>
    </source>
</evidence>
<evidence type="ECO:0000256" key="7">
    <source>
        <dbReference type="ARBA" id="ARBA00023146"/>
    </source>
</evidence>
<proteinExistence type="inferred from homology"/>
<keyword evidence="4" id="KW-0547">Nucleotide-binding</keyword>
<dbReference type="GO" id="GO:0070145">
    <property type="term" value="P:mitochondrial asparaginyl-tRNA aminoacylation"/>
    <property type="evidence" value="ECO:0007669"/>
    <property type="project" value="EnsemblFungi"/>
</dbReference>
<accession>A0A1E3QBE0</accession>
<evidence type="ECO:0000313" key="9">
    <source>
        <dbReference type="EMBL" id="ODQ74940.1"/>
    </source>
</evidence>
<evidence type="ECO:0000256" key="1">
    <source>
        <dbReference type="ARBA" id="ARBA00008226"/>
    </source>
</evidence>
<dbReference type="Gene3D" id="3.30.930.10">
    <property type="entry name" value="Bira Bifunctional Protein, Domain 2"/>
    <property type="match status" value="1"/>
</dbReference>
<dbReference type="InterPro" id="IPR045864">
    <property type="entry name" value="aa-tRNA-synth_II/BPL/LPL"/>
</dbReference>
<keyword evidence="5" id="KW-0067">ATP-binding</keyword>
<evidence type="ECO:0000256" key="6">
    <source>
        <dbReference type="ARBA" id="ARBA00022917"/>
    </source>
</evidence>